<dbReference type="PANTHER" id="PTHR14237:SF19">
    <property type="entry name" value="MITOCHONDRIAL AMIDOXIME REDUCING COMPONENT 1"/>
    <property type="match status" value="1"/>
</dbReference>
<dbReference type="KEGG" id="rhs:A3Q41_00650"/>
<gene>
    <name evidence="2" type="ORF">A3Q41_00650</name>
</gene>
<organism evidence="2 3">
    <name type="scientific">Rhodococcoides fascians</name>
    <name type="common">Rhodococcus fascians</name>
    <dbReference type="NCBI Taxonomy" id="1828"/>
    <lineage>
        <taxon>Bacteria</taxon>
        <taxon>Bacillati</taxon>
        <taxon>Actinomycetota</taxon>
        <taxon>Actinomycetes</taxon>
        <taxon>Mycobacteriales</taxon>
        <taxon>Nocardiaceae</taxon>
        <taxon>Rhodococcoides</taxon>
    </lineage>
</organism>
<evidence type="ECO:0000259" key="1">
    <source>
        <dbReference type="PROSITE" id="PS51340"/>
    </source>
</evidence>
<evidence type="ECO:0000313" key="2">
    <source>
        <dbReference type="EMBL" id="AMY21968.1"/>
    </source>
</evidence>
<reference evidence="2 3" key="1">
    <citation type="journal article" date="2016" name="Genome Announc.">
        <title>Complete Genome and Plasmid Sequences for Rhodococcus fascians D188 and Draft Sequences for Rhodococcus Isolates PBTS 1 and PBTS 2.</title>
        <authorList>
            <person name="Stamler R.A."/>
            <person name="Vereecke D."/>
            <person name="Zhang Y."/>
            <person name="Schilkey F."/>
            <person name="Devitt N."/>
            <person name="Randall J.J."/>
        </authorList>
    </citation>
    <scope>NUCLEOTIDE SEQUENCE [LARGE SCALE GENOMIC DNA]</scope>
    <source>
        <strain evidence="2 3">PBTS2</strain>
    </source>
</reference>
<reference evidence="3" key="2">
    <citation type="submission" date="2016-04" db="EMBL/GenBank/DDBJ databases">
        <title>Complete Genome and Plasmid Sequences for Rhodococcus fascians D188 and Draft Sequences for Rhodococcus spp. Isolates PBTS 1 and PBTS 2.</title>
        <authorList>
            <person name="Stamer R."/>
            <person name="Vereecke D."/>
            <person name="Zhang Y."/>
            <person name="Schilkey F."/>
            <person name="Devitt N."/>
            <person name="Randall J."/>
        </authorList>
    </citation>
    <scope>NUCLEOTIDE SEQUENCE [LARGE SCALE GENOMIC DNA]</scope>
    <source>
        <strain evidence="3">PBTS2</strain>
    </source>
</reference>
<evidence type="ECO:0000313" key="3">
    <source>
        <dbReference type="Proteomes" id="UP000076038"/>
    </source>
</evidence>
<dbReference type="GO" id="GO:0030170">
    <property type="term" value="F:pyridoxal phosphate binding"/>
    <property type="evidence" value="ECO:0007669"/>
    <property type="project" value="InterPro"/>
</dbReference>
<dbReference type="PROSITE" id="PS51340">
    <property type="entry name" value="MOSC"/>
    <property type="match status" value="1"/>
</dbReference>
<dbReference type="InterPro" id="IPR005303">
    <property type="entry name" value="MOCOS_middle"/>
</dbReference>
<dbReference type="InterPro" id="IPR005302">
    <property type="entry name" value="MoCF_Sase_C"/>
</dbReference>
<dbReference type="PATRIC" id="fig|1653479.3.peg.664"/>
<protein>
    <recommendedName>
        <fullName evidence="1">MOSC domain-containing protein</fullName>
    </recommendedName>
</protein>
<dbReference type="Pfam" id="PF03476">
    <property type="entry name" value="MOSC_N"/>
    <property type="match status" value="1"/>
</dbReference>
<dbReference type="EMBL" id="CP015220">
    <property type="protein sequence ID" value="AMY21968.1"/>
    <property type="molecule type" value="Genomic_DNA"/>
</dbReference>
<dbReference type="GO" id="GO:0030151">
    <property type="term" value="F:molybdenum ion binding"/>
    <property type="evidence" value="ECO:0007669"/>
    <property type="project" value="InterPro"/>
</dbReference>
<name>A0A143QGT0_RHOFA</name>
<dbReference type="PANTHER" id="PTHR14237">
    <property type="entry name" value="MOLYBDOPTERIN COFACTOR SULFURASE MOSC"/>
    <property type="match status" value="1"/>
</dbReference>
<dbReference type="GO" id="GO:0003824">
    <property type="term" value="F:catalytic activity"/>
    <property type="evidence" value="ECO:0007669"/>
    <property type="project" value="InterPro"/>
</dbReference>
<dbReference type="InterPro" id="IPR011037">
    <property type="entry name" value="Pyrv_Knase-like_insert_dom_sf"/>
</dbReference>
<feature type="domain" description="MOSC" evidence="1">
    <location>
        <begin position="123"/>
        <end position="268"/>
    </location>
</feature>
<sequence>MSQYPRRVRVSSLVTYPVKGCAGTALDSARVSTAGLEHDRAFMIVDSDGSFRSQRTDPVLAVVRCSVENGSLTLRHESAGSVTAVVDRDSADREVTMFGTPLRGIDQGDDIAAWLTDVIGEPSRLVAAPHDHGRVTDGIRPGSAHFADSAAVHILSTATLAGLNSRLDAPLPIDRFRPNIVVDGSQDAHVEDEVRDISIGDARLAYTKLAIRCAVTTVEQSTGVRTGPEPLRTLGTYRRARQKGVAFGSKFSVIEEGTISVGDELRVETWGESEL</sequence>
<keyword evidence="3" id="KW-1185">Reference proteome</keyword>
<dbReference type="AlphaFoldDB" id="A0A143QGT0"/>
<dbReference type="Proteomes" id="UP000076038">
    <property type="component" value="Chromosome"/>
</dbReference>
<dbReference type="Pfam" id="PF03473">
    <property type="entry name" value="MOSC"/>
    <property type="match status" value="1"/>
</dbReference>
<dbReference type="Gene3D" id="2.40.33.20">
    <property type="entry name" value="PK beta-barrel domain-like"/>
    <property type="match status" value="1"/>
</dbReference>
<proteinExistence type="predicted"/>
<dbReference type="SUPFAM" id="SSF50800">
    <property type="entry name" value="PK beta-barrel domain-like"/>
    <property type="match status" value="1"/>
</dbReference>
<accession>A0A143QGT0</accession>
<dbReference type="SUPFAM" id="SSF141673">
    <property type="entry name" value="MOSC N-terminal domain-like"/>
    <property type="match status" value="1"/>
</dbReference>